<organism evidence="1">
    <name type="scientific">bioreactor metagenome</name>
    <dbReference type="NCBI Taxonomy" id="1076179"/>
    <lineage>
        <taxon>unclassified sequences</taxon>
        <taxon>metagenomes</taxon>
        <taxon>ecological metagenomes</taxon>
    </lineage>
</organism>
<name>A0A644Y0X0_9ZZZZ</name>
<comment type="caution">
    <text evidence="1">The sequence shown here is derived from an EMBL/GenBank/DDBJ whole genome shotgun (WGS) entry which is preliminary data.</text>
</comment>
<sequence length="146" mass="15855">MTNHYSAAEFALMTLLALPAEVRRVIGHDYDDDGLQRDQETRETIYSPLMRVLSSALDGSNISASDYDSACDQVQKITHRACGALDAICTFGVAIGQSFPELRTHLSAARGLGIATGPLDFMFPIEGGATNADIEQVRGALCERYR</sequence>
<dbReference type="EMBL" id="VSSQ01003328">
    <property type="protein sequence ID" value="MPM20183.1"/>
    <property type="molecule type" value="Genomic_DNA"/>
</dbReference>
<proteinExistence type="predicted"/>
<accession>A0A644Y0X0</accession>
<dbReference type="AlphaFoldDB" id="A0A644Y0X0"/>
<gene>
    <name evidence="1" type="ORF">SDC9_66612</name>
</gene>
<reference evidence="1" key="1">
    <citation type="submission" date="2019-08" db="EMBL/GenBank/DDBJ databases">
        <authorList>
            <person name="Kucharzyk K."/>
            <person name="Murdoch R.W."/>
            <person name="Higgins S."/>
            <person name="Loffler F."/>
        </authorList>
    </citation>
    <scope>NUCLEOTIDE SEQUENCE</scope>
</reference>
<evidence type="ECO:0000313" key="1">
    <source>
        <dbReference type="EMBL" id="MPM20183.1"/>
    </source>
</evidence>
<protein>
    <submittedName>
        <fullName evidence="1">Uncharacterized protein</fullName>
    </submittedName>
</protein>